<reference evidence="16" key="1">
    <citation type="journal article" date="2013" name="Genome Announc.">
        <title>Draft genome sequence of the ascomycete Phaeoacremonium aleophilum strain UCR-PA7, a causal agent of the esca disease complex in grapevines.</title>
        <authorList>
            <person name="Blanco-Ulate B."/>
            <person name="Rolshausen P."/>
            <person name="Cantu D."/>
        </authorList>
    </citation>
    <scope>NUCLEOTIDE SEQUENCE [LARGE SCALE GENOMIC DNA]</scope>
    <source>
        <strain evidence="16">UCR-PA7</strain>
    </source>
</reference>
<keyword evidence="10" id="KW-1015">Disulfide bond</keyword>
<dbReference type="NCBIfam" id="TIGR01416">
    <property type="entry name" value="Rieske_proteo"/>
    <property type="match status" value="1"/>
</dbReference>
<dbReference type="FunFam" id="2.102.10.10:FF:000001">
    <property type="entry name" value="Cytochrome b-c1 complex subunit Rieske, mitochondrial"/>
    <property type="match status" value="1"/>
</dbReference>
<comment type="cofactor">
    <cofactor evidence="12">
        <name>[2Fe-2S] cluster</name>
        <dbReference type="ChEBI" id="CHEBI:190135"/>
    </cofactor>
    <text evidence="12">Binds 1 [2Fe-2S] cluster per subunit.</text>
</comment>
<dbReference type="GO" id="GO:0045275">
    <property type="term" value="C:respiratory chain complex III"/>
    <property type="evidence" value="ECO:0007669"/>
    <property type="project" value="EnsemblFungi"/>
</dbReference>
<comment type="subcellular location">
    <subcellularLocation>
        <location evidence="1">Membrane</location>
        <topology evidence="1">Single-pass membrane protein</topology>
    </subcellularLocation>
    <subcellularLocation>
        <location evidence="13">Mitochondrion inner membrane</location>
    </subcellularLocation>
</comment>
<evidence type="ECO:0000256" key="3">
    <source>
        <dbReference type="ARBA" id="ARBA00022692"/>
    </source>
</evidence>
<keyword evidence="13" id="KW-0496">Mitochondrion</keyword>
<keyword evidence="4" id="KW-0001">2Fe-2S</keyword>
<evidence type="ECO:0000256" key="5">
    <source>
        <dbReference type="ARBA" id="ARBA00022723"/>
    </source>
</evidence>
<dbReference type="PANTHER" id="PTHR10134">
    <property type="entry name" value="CYTOCHROME B-C1 COMPLEX SUBUNIT RIESKE, MITOCHONDRIAL"/>
    <property type="match status" value="1"/>
</dbReference>
<dbReference type="PROSITE" id="PS51296">
    <property type="entry name" value="RIESKE"/>
    <property type="match status" value="1"/>
</dbReference>
<keyword evidence="5" id="KW-0479">Metal-binding</keyword>
<keyword evidence="7" id="KW-0408">Iron</keyword>
<dbReference type="Gene3D" id="2.102.10.10">
    <property type="entry name" value="Rieske [2Fe-2S] iron-sulphur domain"/>
    <property type="match status" value="1"/>
</dbReference>
<gene>
    <name evidence="15" type="ORF">UCRPA7_3404</name>
</gene>
<evidence type="ECO:0000256" key="8">
    <source>
        <dbReference type="ARBA" id="ARBA00023014"/>
    </source>
</evidence>
<keyword evidence="13" id="KW-0679">Respiratory chain</keyword>
<protein>
    <recommendedName>
        <fullName evidence="11 12">Cytochrome b-c1 complex subunit Rieske, mitochondrial</fullName>
        <ecNumber evidence="12">7.1.1.8</ecNumber>
    </recommendedName>
</protein>
<dbReference type="AlphaFoldDB" id="R8BPD9"/>
<dbReference type="SUPFAM" id="SSF50022">
    <property type="entry name" value="ISP domain"/>
    <property type="match status" value="1"/>
</dbReference>
<feature type="domain" description="Rieske" evidence="14">
    <location>
        <begin position="163"/>
        <end position="231"/>
    </location>
</feature>
<dbReference type="SUPFAM" id="SSF81502">
    <property type="entry name" value="ISP transmembrane anchor"/>
    <property type="match status" value="1"/>
</dbReference>
<dbReference type="OrthoDB" id="1637982at2759"/>
<dbReference type="InterPro" id="IPR036922">
    <property type="entry name" value="Rieske_2Fe-2S_sf"/>
</dbReference>
<evidence type="ECO:0000256" key="7">
    <source>
        <dbReference type="ARBA" id="ARBA00023004"/>
    </source>
</evidence>
<evidence type="ECO:0000256" key="10">
    <source>
        <dbReference type="ARBA" id="ARBA00023157"/>
    </source>
</evidence>
<dbReference type="RefSeq" id="XP_007914177.1">
    <property type="nucleotide sequence ID" value="XM_007915986.1"/>
</dbReference>
<dbReference type="GeneID" id="19323750"/>
<dbReference type="KEGG" id="tmn:UCRPA7_3404"/>
<evidence type="ECO:0000313" key="16">
    <source>
        <dbReference type="Proteomes" id="UP000014074"/>
    </source>
</evidence>
<keyword evidence="8" id="KW-0411">Iron-sulfur</keyword>
<comment type="catalytic activity">
    <reaction evidence="12">
        <text>a quinol + 2 Fe(III)-[cytochrome c](out) = a quinone + 2 Fe(II)-[cytochrome c](out) + 2 H(+)(out)</text>
        <dbReference type="Rhea" id="RHEA:11484"/>
        <dbReference type="Rhea" id="RHEA-COMP:10350"/>
        <dbReference type="Rhea" id="RHEA-COMP:14399"/>
        <dbReference type="ChEBI" id="CHEBI:15378"/>
        <dbReference type="ChEBI" id="CHEBI:24646"/>
        <dbReference type="ChEBI" id="CHEBI:29033"/>
        <dbReference type="ChEBI" id="CHEBI:29034"/>
        <dbReference type="ChEBI" id="CHEBI:132124"/>
        <dbReference type="EC" id="7.1.1.8"/>
    </reaction>
</comment>
<comment type="miscellaneous">
    <text evidence="12">The Rieske protein is a high potential 2Fe-2S protein.</text>
</comment>
<dbReference type="PRINTS" id="PR00162">
    <property type="entry name" value="RIESKE"/>
</dbReference>
<keyword evidence="12" id="KW-0813">Transport</keyword>
<dbReference type="InterPro" id="IPR014349">
    <property type="entry name" value="Rieske_Fe-S_prot"/>
</dbReference>
<evidence type="ECO:0000259" key="14">
    <source>
        <dbReference type="PROSITE" id="PS51296"/>
    </source>
</evidence>
<dbReference type="GO" id="GO:0006122">
    <property type="term" value="P:mitochondrial electron transport, ubiquinol to cytochrome c"/>
    <property type="evidence" value="ECO:0007669"/>
    <property type="project" value="EnsemblFungi"/>
</dbReference>
<keyword evidence="12" id="KW-0249">Electron transport</keyword>
<evidence type="ECO:0000256" key="6">
    <source>
        <dbReference type="ARBA" id="ARBA00022989"/>
    </source>
</evidence>
<evidence type="ECO:0000256" key="12">
    <source>
        <dbReference type="RuleBase" id="RU004494"/>
    </source>
</evidence>
<dbReference type="HOGENOM" id="CLU_055690_0_0_1"/>
<dbReference type="CDD" id="cd03470">
    <property type="entry name" value="Rieske_cytochrome_bc1"/>
    <property type="match status" value="1"/>
</dbReference>
<dbReference type="InterPro" id="IPR017941">
    <property type="entry name" value="Rieske_2Fe-2S"/>
</dbReference>
<keyword evidence="3" id="KW-0812">Transmembrane</keyword>
<evidence type="ECO:0000256" key="2">
    <source>
        <dbReference type="ARBA" id="ARBA00010651"/>
    </source>
</evidence>
<dbReference type="EC" id="7.1.1.8" evidence="12"/>
<name>R8BPD9_PHAM7</name>
<evidence type="ECO:0000256" key="4">
    <source>
        <dbReference type="ARBA" id="ARBA00022714"/>
    </source>
</evidence>
<proteinExistence type="inferred from homology"/>
<organism evidence="15 16">
    <name type="scientific">Phaeoacremonium minimum (strain UCR-PA7)</name>
    <name type="common">Esca disease fungus</name>
    <name type="synonym">Togninia minima</name>
    <dbReference type="NCBI Taxonomy" id="1286976"/>
    <lineage>
        <taxon>Eukaryota</taxon>
        <taxon>Fungi</taxon>
        <taxon>Dikarya</taxon>
        <taxon>Ascomycota</taxon>
        <taxon>Pezizomycotina</taxon>
        <taxon>Sordariomycetes</taxon>
        <taxon>Sordariomycetidae</taxon>
        <taxon>Togniniales</taxon>
        <taxon>Togniniaceae</taxon>
        <taxon>Phaeoacremonium</taxon>
    </lineage>
</organism>
<dbReference type="GO" id="GO:0005743">
    <property type="term" value="C:mitochondrial inner membrane"/>
    <property type="evidence" value="ECO:0007669"/>
    <property type="project" value="UniProtKB-SubCell"/>
</dbReference>
<keyword evidence="9" id="KW-0472">Membrane</keyword>
<accession>R8BPD9</accession>
<dbReference type="EMBL" id="KB933041">
    <property type="protein sequence ID" value="EOO01199.1"/>
    <property type="molecule type" value="Genomic_DNA"/>
</dbReference>
<dbReference type="Pfam" id="PF00355">
    <property type="entry name" value="Rieske"/>
    <property type="match status" value="1"/>
</dbReference>
<evidence type="ECO:0000256" key="11">
    <source>
        <dbReference type="ARBA" id="ARBA00072517"/>
    </source>
</evidence>
<dbReference type="Proteomes" id="UP000014074">
    <property type="component" value="Unassembled WGS sequence"/>
</dbReference>
<keyword evidence="6" id="KW-1133">Transmembrane helix</keyword>
<comment type="similarity">
    <text evidence="2">Belongs to the Rieske iron-sulfur protein family.</text>
</comment>
<dbReference type="InterPro" id="IPR037008">
    <property type="entry name" value="bc1_Rieske_TM_sf"/>
</dbReference>
<dbReference type="GO" id="GO:0046872">
    <property type="term" value="F:metal ion binding"/>
    <property type="evidence" value="ECO:0007669"/>
    <property type="project" value="UniProtKB-KW"/>
</dbReference>
<dbReference type="InterPro" id="IPR004192">
    <property type="entry name" value="Rieske_TM"/>
</dbReference>
<dbReference type="SMR" id="R8BPD9"/>
<dbReference type="InterPro" id="IPR006317">
    <property type="entry name" value="Ubiquinol_cyt_c_Rdtase_Fe-S-su"/>
</dbReference>
<evidence type="ECO:0000256" key="9">
    <source>
        <dbReference type="ARBA" id="ARBA00023136"/>
    </source>
</evidence>
<sequence>MAPLTNASRTFVRSVPRCCKPTLPVRALSTTPARNDASASYESPFKGESKASKVPNFGHYMAKSSGNTNLMFQYFMVGTLGAITAAGAKSTIQEFLKNMSASADILAMAKVEVDLAAIPEGKNVIIKWRGKPVFIRHRTQGEIDEANKVNIQSLRDPQADEDRVQKPEWLVMLGVCTHLGCVPIGEAGDFGGWFCPCHGSHYDISGRIRKGPAPLNLEIPAYDFPEDGKLVIG</sequence>
<evidence type="ECO:0000256" key="1">
    <source>
        <dbReference type="ARBA" id="ARBA00004167"/>
    </source>
</evidence>
<dbReference type="Gene3D" id="1.20.5.270">
    <property type="entry name" value="Ubiquinol cytochrome reductase, transmembrane domain"/>
    <property type="match status" value="1"/>
</dbReference>
<evidence type="ECO:0000313" key="15">
    <source>
        <dbReference type="EMBL" id="EOO01199.1"/>
    </source>
</evidence>
<evidence type="ECO:0000256" key="13">
    <source>
        <dbReference type="RuleBase" id="RU004495"/>
    </source>
</evidence>
<dbReference type="GO" id="GO:0008121">
    <property type="term" value="F:quinol-cytochrome-c reductase activity"/>
    <property type="evidence" value="ECO:0007669"/>
    <property type="project" value="UniProtKB-EC"/>
</dbReference>
<dbReference type="InterPro" id="IPR005805">
    <property type="entry name" value="Rieske_Fe-S_prot_C"/>
</dbReference>
<keyword evidence="16" id="KW-1185">Reference proteome</keyword>
<dbReference type="GO" id="GO:0051537">
    <property type="term" value="F:2 iron, 2 sulfur cluster binding"/>
    <property type="evidence" value="ECO:0007669"/>
    <property type="project" value="UniProtKB-KW"/>
</dbReference>
<dbReference type="Pfam" id="PF02921">
    <property type="entry name" value="UCR_TM"/>
    <property type="match status" value="1"/>
</dbReference>
<dbReference type="eggNOG" id="KOG1671">
    <property type="taxonomic scope" value="Eukaryota"/>
</dbReference>